<organism evidence="3 4">
    <name type="scientific">Streptomyces fildesensis</name>
    <dbReference type="NCBI Taxonomy" id="375757"/>
    <lineage>
        <taxon>Bacteria</taxon>
        <taxon>Bacillati</taxon>
        <taxon>Actinomycetota</taxon>
        <taxon>Actinomycetes</taxon>
        <taxon>Kitasatosporales</taxon>
        <taxon>Streptomycetaceae</taxon>
        <taxon>Streptomyces</taxon>
    </lineage>
</organism>
<reference evidence="3 4" key="1">
    <citation type="submission" date="2024-10" db="EMBL/GenBank/DDBJ databases">
        <title>The Natural Products Discovery Center: Release of the First 8490 Sequenced Strains for Exploring Actinobacteria Biosynthetic Diversity.</title>
        <authorList>
            <person name="Kalkreuter E."/>
            <person name="Kautsar S.A."/>
            <person name="Yang D."/>
            <person name="Bader C.D."/>
            <person name="Teijaro C.N."/>
            <person name="Fluegel L."/>
            <person name="Davis C.M."/>
            <person name="Simpson J.R."/>
            <person name="Lauterbach L."/>
            <person name="Steele A.D."/>
            <person name="Gui C."/>
            <person name="Meng S."/>
            <person name="Li G."/>
            <person name="Viehrig K."/>
            <person name="Ye F."/>
            <person name="Su P."/>
            <person name="Kiefer A.F."/>
            <person name="Nichols A."/>
            <person name="Cepeda A.J."/>
            <person name="Yan W."/>
            <person name="Fan B."/>
            <person name="Jiang Y."/>
            <person name="Adhikari A."/>
            <person name="Zheng C.-J."/>
            <person name="Schuster L."/>
            <person name="Cowan T.M."/>
            <person name="Smanski M.J."/>
            <person name="Chevrette M.G."/>
            <person name="De Carvalho L.P.S."/>
            <person name="Shen B."/>
        </authorList>
    </citation>
    <scope>NUCLEOTIDE SEQUENCE [LARGE SCALE GENOMIC DNA]</scope>
    <source>
        <strain evidence="3 4">NPDC053399</strain>
    </source>
</reference>
<keyword evidence="2" id="KW-0472">Membrane</keyword>
<name>A0ABW8C132_9ACTN</name>
<dbReference type="RefSeq" id="WP_399645037.1">
    <property type="nucleotide sequence ID" value="NZ_JBITYG010000002.1"/>
</dbReference>
<dbReference type="InterPro" id="IPR045924">
    <property type="entry name" value="DUF6343"/>
</dbReference>
<comment type="caution">
    <text evidence="3">The sequence shown here is derived from an EMBL/GenBank/DDBJ whole genome shotgun (WGS) entry which is preliminary data.</text>
</comment>
<dbReference type="Pfam" id="PF19870">
    <property type="entry name" value="DUF6343"/>
    <property type="match status" value="1"/>
</dbReference>
<keyword evidence="2" id="KW-1133">Transmembrane helix</keyword>
<dbReference type="Proteomes" id="UP001614394">
    <property type="component" value="Unassembled WGS sequence"/>
</dbReference>
<evidence type="ECO:0000256" key="2">
    <source>
        <dbReference type="SAM" id="Phobius"/>
    </source>
</evidence>
<keyword evidence="2" id="KW-0812">Transmembrane</keyword>
<protein>
    <submittedName>
        <fullName evidence="3">DUF6343 family protein</fullName>
    </submittedName>
</protein>
<evidence type="ECO:0000313" key="3">
    <source>
        <dbReference type="EMBL" id="MFI9100133.1"/>
    </source>
</evidence>
<sequence>MRTGSEPLTARSALRLRLGLAAFGLAWAVVGAVGFAVAGHTAWAVTFVVVGVVAVADMLVVGRHIHQGAHYQPGRDIPPYRPDRGGDTHLRHHGP</sequence>
<accession>A0ABW8C132</accession>
<proteinExistence type="predicted"/>
<feature type="transmembrane region" description="Helical" evidence="2">
    <location>
        <begin position="43"/>
        <end position="62"/>
    </location>
</feature>
<evidence type="ECO:0000313" key="4">
    <source>
        <dbReference type="Proteomes" id="UP001614394"/>
    </source>
</evidence>
<evidence type="ECO:0000256" key="1">
    <source>
        <dbReference type="SAM" id="MobiDB-lite"/>
    </source>
</evidence>
<keyword evidence="4" id="KW-1185">Reference proteome</keyword>
<feature type="region of interest" description="Disordered" evidence="1">
    <location>
        <begin position="69"/>
        <end position="95"/>
    </location>
</feature>
<feature type="transmembrane region" description="Helical" evidence="2">
    <location>
        <begin position="20"/>
        <end position="37"/>
    </location>
</feature>
<dbReference type="EMBL" id="JBITYG010000002">
    <property type="protein sequence ID" value="MFI9100133.1"/>
    <property type="molecule type" value="Genomic_DNA"/>
</dbReference>
<gene>
    <name evidence="3" type="ORF">ACIGXA_06385</name>
</gene>